<sequence>MGTAMAKKRGRAGVATAKLWITLWTNRRYPRRFRYGGCAEPGTVSRRIEYKVAQNLVRRPAESGTVWGLKVSRDKALRALYTVYL</sequence>
<reference evidence="1" key="1">
    <citation type="journal article" date="2011" name="PLoS ONE">
        <title>Ralstonia syzygii, the Blood Disease Bacterium and some Asian R. solanacearum strains form a single genomic species despite divergent lifestyles.</title>
        <authorList>
            <person name="Remenant B."/>
            <person name="de Cambiaire J.C."/>
            <person name="Cellier G."/>
            <person name="Jacobs J.M."/>
            <person name="Mangenot S."/>
            <person name="Barbe V."/>
            <person name="Lajus A."/>
            <person name="Vallenet D."/>
            <person name="Medigue C."/>
            <person name="Fegan M."/>
            <person name="Allen C."/>
            <person name="Prior P."/>
        </authorList>
    </citation>
    <scope>NUCLEOTIDE SEQUENCE</scope>
    <source>
        <strain evidence="1">R229</strain>
    </source>
</reference>
<gene>
    <name evidence="1" type="ORF">BDB_mp70125</name>
</gene>
<accession>G2ZXN5</accession>
<reference evidence="1" key="2">
    <citation type="submission" date="2011-04" db="EMBL/GenBank/DDBJ databases">
        <authorList>
            <person name="Genoscope - CEA"/>
        </authorList>
    </citation>
    <scope>NUCLEOTIDE SEQUENCE</scope>
    <source>
        <strain evidence="1">R229</strain>
    </source>
</reference>
<organism evidence="1">
    <name type="scientific">blood disease bacterium R229</name>
    <dbReference type="NCBI Taxonomy" id="741978"/>
    <lineage>
        <taxon>Bacteria</taxon>
        <taxon>Pseudomonadati</taxon>
        <taxon>Pseudomonadota</taxon>
        <taxon>Betaproteobacteria</taxon>
        <taxon>Burkholderiales</taxon>
        <taxon>Burkholderiaceae</taxon>
        <taxon>Ralstonia</taxon>
        <taxon>Ralstonia solanacearum species complex</taxon>
    </lineage>
</organism>
<evidence type="ECO:0000313" key="1">
    <source>
        <dbReference type="EMBL" id="CCA83671.1"/>
    </source>
</evidence>
<dbReference type="EMBL" id="FR854083">
    <property type="protein sequence ID" value="CCA83671.1"/>
    <property type="molecule type" value="Genomic_DNA"/>
</dbReference>
<proteinExistence type="predicted"/>
<name>G2ZXN5_9RALS</name>
<protein>
    <submittedName>
        <fullName evidence="1">Uncharacterized protein</fullName>
    </submittedName>
</protein>
<dbReference type="AlphaFoldDB" id="G2ZXN5"/>